<dbReference type="SMART" id="SM00225">
    <property type="entry name" value="BTB"/>
    <property type="match status" value="2"/>
</dbReference>
<protein>
    <recommendedName>
        <fullName evidence="1">BTB domain-containing protein</fullName>
    </recommendedName>
</protein>
<evidence type="ECO:0000313" key="3">
    <source>
        <dbReference type="Proteomes" id="UP000015241"/>
    </source>
</evidence>
<dbReference type="PROSITE" id="PS50097">
    <property type="entry name" value="BTB"/>
    <property type="match status" value="1"/>
</dbReference>
<dbReference type="CDD" id="cd18186">
    <property type="entry name" value="BTB_POZ_ZBTB_KLHL-like"/>
    <property type="match status" value="1"/>
</dbReference>
<keyword evidence="3" id="KW-1185">Reference proteome</keyword>
<dbReference type="InterPro" id="IPR000210">
    <property type="entry name" value="BTB/POZ_dom"/>
</dbReference>
<organism evidence="2 3">
    <name type="scientific">Fomitopsis schrenkii</name>
    <name type="common">Brown rot fungus</name>
    <dbReference type="NCBI Taxonomy" id="2126942"/>
    <lineage>
        <taxon>Eukaryota</taxon>
        <taxon>Fungi</taxon>
        <taxon>Dikarya</taxon>
        <taxon>Basidiomycota</taxon>
        <taxon>Agaricomycotina</taxon>
        <taxon>Agaricomycetes</taxon>
        <taxon>Polyporales</taxon>
        <taxon>Fomitopsis</taxon>
    </lineage>
</organism>
<evidence type="ECO:0000259" key="1">
    <source>
        <dbReference type="PROSITE" id="PS50097"/>
    </source>
</evidence>
<name>S8FXR0_FOMSC</name>
<dbReference type="eggNOG" id="ENOG502TIRV">
    <property type="taxonomic scope" value="Eukaryota"/>
</dbReference>
<gene>
    <name evidence="2" type="ORF">FOMPIDRAFT_1014979</name>
</gene>
<dbReference type="Proteomes" id="UP000015241">
    <property type="component" value="Unassembled WGS sequence"/>
</dbReference>
<dbReference type="Gene3D" id="3.30.710.10">
    <property type="entry name" value="Potassium Channel Kv1.1, Chain A"/>
    <property type="match status" value="2"/>
</dbReference>
<dbReference type="AlphaFoldDB" id="S8FXR0"/>
<feature type="domain" description="BTB" evidence="1">
    <location>
        <begin position="77"/>
        <end position="149"/>
    </location>
</feature>
<dbReference type="InParanoid" id="S8FXR0"/>
<dbReference type="STRING" id="743788.S8FXR0"/>
<proteinExistence type="predicted"/>
<dbReference type="SUPFAM" id="SSF54695">
    <property type="entry name" value="POZ domain"/>
    <property type="match status" value="1"/>
</dbReference>
<accession>S8FXR0</accession>
<reference evidence="2 3" key="1">
    <citation type="journal article" date="2012" name="Science">
        <title>The Paleozoic origin of enzymatic lignin decomposition reconstructed from 31 fungal genomes.</title>
        <authorList>
            <person name="Floudas D."/>
            <person name="Binder M."/>
            <person name="Riley R."/>
            <person name="Barry K."/>
            <person name="Blanchette R.A."/>
            <person name="Henrissat B."/>
            <person name="Martinez A.T."/>
            <person name="Otillar R."/>
            <person name="Spatafora J.W."/>
            <person name="Yadav J.S."/>
            <person name="Aerts A."/>
            <person name="Benoit I."/>
            <person name="Boyd A."/>
            <person name="Carlson A."/>
            <person name="Copeland A."/>
            <person name="Coutinho P.M."/>
            <person name="de Vries R.P."/>
            <person name="Ferreira P."/>
            <person name="Findley K."/>
            <person name="Foster B."/>
            <person name="Gaskell J."/>
            <person name="Glotzer D."/>
            <person name="Gorecki P."/>
            <person name="Heitman J."/>
            <person name="Hesse C."/>
            <person name="Hori C."/>
            <person name="Igarashi K."/>
            <person name="Jurgens J.A."/>
            <person name="Kallen N."/>
            <person name="Kersten P."/>
            <person name="Kohler A."/>
            <person name="Kuees U."/>
            <person name="Kumar T.K.A."/>
            <person name="Kuo A."/>
            <person name="LaButti K."/>
            <person name="Larrondo L.F."/>
            <person name="Lindquist E."/>
            <person name="Ling A."/>
            <person name="Lombard V."/>
            <person name="Lucas S."/>
            <person name="Lundell T."/>
            <person name="Martin R."/>
            <person name="McLaughlin D.J."/>
            <person name="Morgenstern I."/>
            <person name="Morin E."/>
            <person name="Murat C."/>
            <person name="Nagy L.G."/>
            <person name="Nolan M."/>
            <person name="Ohm R.A."/>
            <person name="Patyshakuliyeva A."/>
            <person name="Rokas A."/>
            <person name="Ruiz-Duenas F.J."/>
            <person name="Sabat G."/>
            <person name="Salamov A."/>
            <person name="Samejima M."/>
            <person name="Schmutz J."/>
            <person name="Slot J.C."/>
            <person name="St John F."/>
            <person name="Stenlid J."/>
            <person name="Sun H."/>
            <person name="Sun S."/>
            <person name="Syed K."/>
            <person name="Tsang A."/>
            <person name="Wiebenga A."/>
            <person name="Young D."/>
            <person name="Pisabarro A."/>
            <person name="Eastwood D.C."/>
            <person name="Martin F."/>
            <person name="Cullen D."/>
            <person name="Grigoriev I.V."/>
            <person name="Hibbett D.S."/>
        </authorList>
    </citation>
    <scope>NUCLEOTIDE SEQUENCE</scope>
    <source>
        <strain evidence="3">FP-58527</strain>
    </source>
</reference>
<dbReference type="EMBL" id="KE504132">
    <property type="protein sequence ID" value="EPT03025.1"/>
    <property type="molecule type" value="Genomic_DNA"/>
</dbReference>
<dbReference type="InterPro" id="IPR011333">
    <property type="entry name" value="SKP1/BTB/POZ_sf"/>
</dbReference>
<dbReference type="OrthoDB" id="3164835at2759"/>
<dbReference type="Pfam" id="PF00651">
    <property type="entry name" value="BTB"/>
    <property type="match status" value="2"/>
</dbReference>
<sequence>MADDLATNPTNSLSLTRIKGQVLLSGYWLKLERSQVNPHTTGFEASPPHRHTSTLVRRHMTSETPPYASPPFDNSRADLILRSSDTVDFRVSSFILAMSSDIFSAMLEACEAGSGDVRDGCPIVQLQENSEALDYLLRVIYPRKAPAFDDISKIPPVLHAALKYDMEKAVEVVSGALRSFAPKVPLRVWCIAVRCRLEPEARAAADEMVRQSLQVLDLPSSELQDLHAGAYYRLIRYRRLEGRVERDFTFCDPPQAQAPSSASSALEQDPQFVSPSHQRIRSLVDVTCRSSDGAEFPAHRALLALASPLMGGMVASLPPPCVIASGGLEGVEPVVVLPVLPFEEDGVTLRTLLALCYPVAEDSDAVQDLLVVRKVSDALTKYEMEDATALLRRRWSQLSQTNPLQAYLLASQHEASVEANKAEEQLFASYRDMGVYYAAAMETTSATAYQALLMKHRDRTSGSLLGALSLPRESTAYTESGTVR</sequence>
<evidence type="ECO:0000313" key="2">
    <source>
        <dbReference type="EMBL" id="EPT03025.1"/>
    </source>
</evidence>
<dbReference type="HOGENOM" id="CLU_034203_2_0_1"/>